<dbReference type="Gene3D" id="3.40.50.80">
    <property type="entry name" value="Nucleotide-binding domain of ferredoxin-NADP reductase (FNR) module"/>
    <property type="match status" value="1"/>
</dbReference>
<organism evidence="2 3">
    <name type="scientific">Rhodococcoides trifolii</name>
    <dbReference type="NCBI Taxonomy" id="908250"/>
    <lineage>
        <taxon>Bacteria</taxon>
        <taxon>Bacillati</taxon>
        <taxon>Actinomycetota</taxon>
        <taxon>Actinomycetes</taxon>
        <taxon>Mycobacteriales</taxon>
        <taxon>Nocardiaceae</taxon>
        <taxon>Rhodococcoides</taxon>
    </lineage>
</organism>
<dbReference type="InterPro" id="IPR007037">
    <property type="entry name" value="SIP_rossman_dom"/>
</dbReference>
<dbReference type="SUPFAM" id="SSF63380">
    <property type="entry name" value="Riboflavin synthase domain-like"/>
    <property type="match status" value="1"/>
</dbReference>
<dbReference type="InterPro" id="IPR039374">
    <property type="entry name" value="SIP_fam"/>
</dbReference>
<dbReference type="EMBL" id="BMCU01000001">
    <property type="protein sequence ID" value="GGF98349.1"/>
    <property type="molecule type" value="Genomic_DNA"/>
</dbReference>
<accession>A0A917CUQ5</accession>
<dbReference type="RefSeq" id="WP_188543584.1">
    <property type="nucleotide sequence ID" value="NZ_BMCU01000001.1"/>
</dbReference>
<dbReference type="InterPro" id="IPR017938">
    <property type="entry name" value="Riboflavin_synthase-like_b-brl"/>
</dbReference>
<proteinExistence type="predicted"/>
<dbReference type="InterPro" id="IPR017927">
    <property type="entry name" value="FAD-bd_FR_type"/>
</dbReference>
<comment type="caution">
    <text evidence="2">The sequence shown here is derived from an EMBL/GenBank/DDBJ whole genome shotgun (WGS) entry which is preliminary data.</text>
</comment>
<sequence length="241" mass="26073">MVATVSNSPRGFQGAVLKLMRASDFVLTVTGRTEVSEHYLRLGFDAGGLFQAHDPHPTMWLRLWFPAEKPHQRAYTLVNPNVDDGTFDLEFALHDGFAADWAQSAQVGDTISATLLGSKYDLPETRPDGYVVVGDLASLPAVNSLLSSIGDAPATVFLEWTHESDRELPVSTTSTTTVTWVERKGEGAALVEAVTSAAFDAPGHHAWVACDTKTTRAVSAVLKSNYGIVKKAIKAQGYWIP</sequence>
<keyword evidence="3" id="KW-1185">Reference proteome</keyword>
<gene>
    <name evidence="2" type="ORF">GCM10007304_10440</name>
</gene>
<dbReference type="InterPro" id="IPR039261">
    <property type="entry name" value="FNR_nucleotide-bd"/>
</dbReference>
<dbReference type="Pfam" id="PF04954">
    <property type="entry name" value="SIP"/>
    <property type="match status" value="1"/>
</dbReference>
<protein>
    <submittedName>
        <fullName evidence="2">Siderophore-interacting protein</fullName>
    </submittedName>
</protein>
<dbReference type="PROSITE" id="PS51384">
    <property type="entry name" value="FAD_FR"/>
    <property type="match status" value="1"/>
</dbReference>
<dbReference type="AlphaFoldDB" id="A0A917CUQ5"/>
<feature type="domain" description="FAD-binding FR-type" evidence="1">
    <location>
        <begin position="22"/>
        <end position="123"/>
    </location>
</feature>
<name>A0A917CUQ5_9NOCA</name>
<reference evidence="2" key="2">
    <citation type="submission" date="2020-09" db="EMBL/GenBank/DDBJ databases">
        <authorList>
            <person name="Sun Q."/>
            <person name="Sedlacek I."/>
        </authorList>
    </citation>
    <scope>NUCLEOTIDE SEQUENCE</scope>
    <source>
        <strain evidence="2">CCM 7905</strain>
    </source>
</reference>
<dbReference type="Gene3D" id="2.40.30.10">
    <property type="entry name" value="Translation factors"/>
    <property type="match status" value="1"/>
</dbReference>
<dbReference type="CDD" id="cd06193">
    <property type="entry name" value="siderophore_interacting"/>
    <property type="match status" value="1"/>
</dbReference>
<dbReference type="InterPro" id="IPR013113">
    <property type="entry name" value="SIP_FAD-bd"/>
</dbReference>
<dbReference type="PANTHER" id="PTHR30157:SF0">
    <property type="entry name" value="NADPH-DEPENDENT FERRIC-CHELATE REDUCTASE"/>
    <property type="match status" value="1"/>
</dbReference>
<evidence type="ECO:0000313" key="3">
    <source>
        <dbReference type="Proteomes" id="UP000654257"/>
    </source>
</evidence>
<dbReference type="Pfam" id="PF08021">
    <property type="entry name" value="FAD_binding_9"/>
    <property type="match status" value="1"/>
</dbReference>
<dbReference type="GO" id="GO:0016491">
    <property type="term" value="F:oxidoreductase activity"/>
    <property type="evidence" value="ECO:0007669"/>
    <property type="project" value="InterPro"/>
</dbReference>
<reference evidence="2" key="1">
    <citation type="journal article" date="2014" name="Int. J. Syst. Evol. Microbiol.">
        <title>Complete genome sequence of Corynebacterium casei LMG S-19264T (=DSM 44701T), isolated from a smear-ripened cheese.</title>
        <authorList>
            <consortium name="US DOE Joint Genome Institute (JGI-PGF)"/>
            <person name="Walter F."/>
            <person name="Albersmeier A."/>
            <person name="Kalinowski J."/>
            <person name="Ruckert C."/>
        </authorList>
    </citation>
    <scope>NUCLEOTIDE SEQUENCE</scope>
    <source>
        <strain evidence="2">CCM 7905</strain>
    </source>
</reference>
<evidence type="ECO:0000259" key="1">
    <source>
        <dbReference type="PROSITE" id="PS51384"/>
    </source>
</evidence>
<dbReference type="PANTHER" id="PTHR30157">
    <property type="entry name" value="FERRIC REDUCTASE, NADPH-DEPENDENT"/>
    <property type="match status" value="1"/>
</dbReference>
<evidence type="ECO:0000313" key="2">
    <source>
        <dbReference type="EMBL" id="GGF98349.1"/>
    </source>
</evidence>
<dbReference type="Proteomes" id="UP000654257">
    <property type="component" value="Unassembled WGS sequence"/>
</dbReference>